<dbReference type="PANTHER" id="PTHR23074:SF17">
    <property type="entry name" value="FIDGETIN-LIKE PROTEIN 1"/>
    <property type="match status" value="1"/>
</dbReference>
<organism evidence="7 8">
    <name type="scientific">Dioscorea zingiberensis</name>
    <dbReference type="NCBI Taxonomy" id="325984"/>
    <lineage>
        <taxon>Eukaryota</taxon>
        <taxon>Viridiplantae</taxon>
        <taxon>Streptophyta</taxon>
        <taxon>Embryophyta</taxon>
        <taxon>Tracheophyta</taxon>
        <taxon>Spermatophyta</taxon>
        <taxon>Magnoliopsida</taxon>
        <taxon>Liliopsida</taxon>
        <taxon>Dioscoreales</taxon>
        <taxon>Dioscoreaceae</taxon>
        <taxon>Dioscorea</taxon>
    </lineage>
</organism>
<keyword evidence="2 4" id="KW-0547">Nucleotide-binding</keyword>
<dbReference type="Gene3D" id="3.40.50.300">
    <property type="entry name" value="P-loop containing nucleotide triphosphate hydrolases"/>
    <property type="match status" value="1"/>
</dbReference>
<dbReference type="InterPro" id="IPR050304">
    <property type="entry name" value="MT-severing_AAA_ATPase"/>
</dbReference>
<dbReference type="PANTHER" id="PTHR23074">
    <property type="entry name" value="AAA DOMAIN-CONTAINING"/>
    <property type="match status" value="1"/>
</dbReference>
<keyword evidence="3 4" id="KW-0067">ATP-binding</keyword>
<dbReference type="PROSITE" id="PS00674">
    <property type="entry name" value="AAA"/>
    <property type="match status" value="1"/>
</dbReference>
<feature type="domain" description="AAA+ ATPase" evidence="6">
    <location>
        <begin position="450"/>
        <end position="586"/>
    </location>
</feature>
<dbReference type="OrthoDB" id="10251136at2759"/>
<dbReference type="SUPFAM" id="SSF52540">
    <property type="entry name" value="P-loop containing nucleoside triphosphate hydrolases"/>
    <property type="match status" value="1"/>
</dbReference>
<evidence type="ECO:0000313" key="8">
    <source>
        <dbReference type="Proteomes" id="UP001085076"/>
    </source>
</evidence>
<evidence type="ECO:0000256" key="3">
    <source>
        <dbReference type="ARBA" id="ARBA00022840"/>
    </source>
</evidence>
<dbReference type="GO" id="GO:0016887">
    <property type="term" value="F:ATP hydrolysis activity"/>
    <property type="evidence" value="ECO:0007669"/>
    <property type="project" value="InterPro"/>
</dbReference>
<dbReference type="InterPro" id="IPR003959">
    <property type="entry name" value="ATPase_AAA_core"/>
</dbReference>
<protein>
    <recommendedName>
        <fullName evidence="6">AAA+ ATPase domain-containing protein</fullName>
    </recommendedName>
</protein>
<dbReference type="Pfam" id="PF09336">
    <property type="entry name" value="Vps4_C"/>
    <property type="match status" value="1"/>
</dbReference>
<dbReference type="FunFam" id="1.10.8.60:FF:000022">
    <property type="entry name" value="Fidgetin like 1"/>
    <property type="match status" value="1"/>
</dbReference>
<dbReference type="InterPro" id="IPR027417">
    <property type="entry name" value="P-loop_NTPase"/>
</dbReference>
<comment type="similarity">
    <text evidence="1 4">Belongs to the AAA ATPase family.</text>
</comment>
<dbReference type="Pfam" id="PF24347">
    <property type="entry name" value="FIGL1_N"/>
    <property type="match status" value="1"/>
</dbReference>
<evidence type="ECO:0000313" key="7">
    <source>
        <dbReference type="EMBL" id="KAJ0988869.1"/>
    </source>
</evidence>
<dbReference type="FunFam" id="3.40.50.300:FF:000093">
    <property type="entry name" value="Fidgetin-like 1"/>
    <property type="match status" value="1"/>
</dbReference>
<dbReference type="Proteomes" id="UP001085076">
    <property type="component" value="Miscellaneous, Linkage group lg01"/>
</dbReference>
<sequence length="695" mass="77008">MAARGGAEEGERSWRGDADESLKRLHSLLFGAELALERGDPATAQILALRLLGFLDSKTLSPIDAAYIAPIRTDASAKLIAASRALAASADRQAFEQARRDSGHVFVKRGDIDMEKIKMSKYFQNFVQKSKGNVASESFGITSVGTNLLAQQASVLAERYKYQAGQLESPHQKENLRAPKTMTQTTITSMYGNKFSKPNNVSYKKLLNSENNRQHLECIDVDKEHTSCPNFSKTNSGSFVLQTDEKDKPHGIPQKTKRRHTEFTSPICESARSPTINEETNVDNSVNGFVTARAKLEMDAKHGHGLIGNQNTVVSPANDNPVGNMRSYGMRSGFISRRGLRGNFVPPVKSNGGNTSNMISSRVLGKSDDALEDSTRKCLEMLCGPDGELPEKLRNLEPRLIEHVSNEIMDKDPNVRWSDIAGLEHAKKCVVEMVIWPLLRPDIFRGCRSPGRGLLLFGPPGTGKTMIGKAIAGEAKATFFYISASSLTSKWIGEGEKLVRALFGVASCRQPAVIFVDEIDSLLSQRKSDGEHESSRRLKTQFLIEMEGFDSGNEQILLIGATNRPQELDEAARRRLTKRLYIPLPSAEARAWIIRNLLEKDGLFKLSEEDIVAICRLTEGYSGSDMKNLVKDASMGPLREALRQGIEITKLQKEDMRPVTLQDFENALQEVRPSVSSNELSTYEDWNRQFGSLAI</sequence>
<dbReference type="InterPro" id="IPR015415">
    <property type="entry name" value="Spast_Vps4_C"/>
</dbReference>
<name>A0A9D5DCT1_9LILI</name>
<comment type="caution">
    <text evidence="7">The sequence shown here is derived from an EMBL/GenBank/DDBJ whole genome shotgun (WGS) entry which is preliminary data.</text>
</comment>
<accession>A0A9D5DCT1</accession>
<dbReference type="Gene3D" id="1.10.8.60">
    <property type="match status" value="1"/>
</dbReference>
<evidence type="ECO:0000256" key="5">
    <source>
        <dbReference type="SAM" id="MobiDB-lite"/>
    </source>
</evidence>
<dbReference type="AlphaFoldDB" id="A0A9D5DCT1"/>
<gene>
    <name evidence="7" type="ORF">J5N97_007225</name>
</gene>
<dbReference type="Pfam" id="PF17862">
    <property type="entry name" value="AAA_lid_3"/>
    <property type="match status" value="1"/>
</dbReference>
<dbReference type="Pfam" id="PF00004">
    <property type="entry name" value="AAA"/>
    <property type="match status" value="1"/>
</dbReference>
<dbReference type="InterPro" id="IPR056224">
    <property type="entry name" value="FIGL1_N"/>
</dbReference>
<dbReference type="SMART" id="SM00382">
    <property type="entry name" value="AAA"/>
    <property type="match status" value="1"/>
</dbReference>
<dbReference type="GO" id="GO:0005524">
    <property type="term" value="F:ATP binding"/>
    <property type="evidence" value="ECO:0007669"/>
    <property type="project" value="UniProtKB-KW"/>
</dbReference>
<dbReference type="InterPro" id="IPR041569">
    <property type="entry name" value="AAA_lid_3"/>
</dbReference>
<evidence type="ECO:0000256" key="4">
    <source>
        <dbReference type="RuleBase" id="RU003651"/>
    </source>
</evidence>
<keyword evidence="8" id="KW-1185">Reference proteome</keyword>
<feature type="region of interest" description="Disordered" evidence="5">
    <location>
        <begin position="241"/>
        <end position="265"/>
    </location>
</feature>
<evidence type="ECO:0000256" key="2">
    <source>
        <dbReference type="ARBA" id="ARBA00022741"/>
    </source>
</evidence>
<dbReference type="InterPro" id="IPR003960">
    <property type="entry name" value="ATPase_AAA_CS"/>
</dbReference>
<evidence type="ECO:0000256" key="1">
    <source>
        <dbReference type="ARBA" id="ARBA00006914"/>
    </source>
</evidence>
<proteinExistence type="inferred from homology"/>
<reference evidence="7" key="2">
    <citation type="journal article" date="2022" name="Hortic Res">
        <title>The genome of Dioscorea zingiberensis sheds light on the biosynthesis, origin and evolution of the medicinally important diosgenin saponins.</title>
        <authorList>
            <person name="Li Y."/>
            <person name="Tan C."/>
            <person name="Li Z."/>
            <person name="Guo J."/>
            <person name="Li S."/>
            <person name="Chen X."/>
            <person name="Wang C."/>
            <person name="Dai X."/>
            <person name="Yang H."/>
            <person name="Song W."/>
            <person name="Hou L."/>
            <person name="Xu J."/>
            <person name="Tong Z."/>
            <person name="Xu A."/>
            <person name="Yuan X."/>
            <person name="Wang W."/>
            <person name="Yang Q."/>
            <person name="Chen L."/>
            <person name="Sun Z."/>
            <person name="Wang K."/>
            <person name="Pan B."/>
            <person name="Chen J."/>
            <person name="Bao Y."/>
            <person name="Liu F."/>
            <person name="Qi X."/>
            <person name="Gang D.R."/>
            <person name="Wen J."/>
            <person name="Li J."/>
        </authorList>
    </citation>
    <scope>NUCLEOTIDE SEQUENCE</scope>
    <source>
        <strain evidence="7">Dzin_1.0</strain>
    </source>
</reference>
<reference evidence="7" key="1">
    <citation type="submission" date="2021-03" db="EMBL/GenBank/DDBJ databases">
        <authorList>
            <person name="Li Z."/>
            <person name="Yang C."/>
        </authorList>
    </citation>
    <scope>NUCLEOTIDE SEQUENCE</scope>
    <source>
        <strain evidence="7">Dzin_1.0</strain>
        <tissue evidence="7">Leaf</tissue>
    </source>
</reference>
<evidence type="ECO:0000259" key="6">
    <source>
        <dbReference type="SMART" id="SM00382"/>
    </source>
</evidence>
<dbReference type="EMBL" id="JAGGNH010000001">
    <property type="protein sequence ID" value="KAJ0988869.1"/>
    <property type="molecule type" value="Genomic_DNA"/>
</dbReference>
<dbReference type="InterPro" id="IPR003593">
    <property type="entry name" value="AAA+_ATPase"/>
</dbReference>